<dbReference type="RefSeq" id="WP_319222843.1">
    <property type="nucleotide sequence ID" value="NZ_JARUMK010000001.1"/>
</dbReference>
<proteinExistence type="predicted"/>
<sequence>MDEEAMNSAVEAYNNRVHRQVVELNKLHEPLDETYSSAPTFRAESARAESFGARALTDFKDDPLYAVAGDDESNAAEVGIVWGFTTD</sequence>
<dbReference type="EMBL" id="JARUMK010000001">
    <property type="protein sequence ID" value="MEH0562334.1"/>
    <property type="molecule type" value="Genomic_DNA"/>
</dbReference>
<evidence type="ECO:0000313" key="1">
    <source>
        <dbReference type="EMBL" id="MEH0562334.1"/>
    </source>
</evidence>
<organism evidence="1 2">
    <name type="scientific">Streptomyces silvae</name>
    <dbReference type="NCBI Taxonomy" id="2803812"/>
    <lineage>
        <taxon>Bacteria</taxon>
        <taxon>Bacillati</taxon>
        <taxon>Actinomycetota</taxon>
        <taxon>Actinomycetes</taxon>
        <taxon>Kitasatosporales</taxon>
        <taxon>Streptomycetaceae</taxon>
        <taxon>Streptomyces</taxon>
    </lineage>
</organism>
<accession>A0ABU8A7Y9</accession>
<name>A0ABU8A7Y9_9ACTN</name>
<evidence type="ECO:0000313" key="2">
    <source>
        <dbReference type="Proteomes" id="UP001382181"/>
    </source>
</evidence>
<dbReference type="Proteomes" id="UP001382181">
    <property type="component" value="Unassembled WGS sequence"/>
</dbReference>
<keyword evidence="2" id="KW-1185">Reference proteome</keyword>
<gene>
    <name evidence="1" type="ORF">QBA37_24290</name>
</gene>
<reference evidence="1 2" key="1">
    <citation type="submission" date="2023-04" db="EMBL/GenBank/DDBJ databases">
        <title>Genomic diversity of scab-causing Streptomyces spp. in the province of Quebec, Canada.</title>
        <authorList>
            <person name="Biessy A."/>
            <person name="Cadieux M."/>
            <person name="Ciotola M."/>
            <person name="Filion M."/>
        </authorList>
    </citation>
    <scope>NUCLEOTIDE SEQUENCE [LARGE SCALE GENOMIC DNA]</scope>
    <source>
        <strain evidence="1 2">B21-103</strain>
    </source>
</reference>
<comment type="caution">
    <text evidence="1">The sequence shown here is derived from an EMBL/GenBank/DDBJ whole genome shotgun (WGS) entry which is preliminary data.</text>
</comment>
<protein>
    <submittedName>
        <fullName evidence="1">Uncharacterized protein</fullName>
    </submittedName>
</protein>